<accession>A0A6A4H7N4</accession>
<gene>
    <name evidence="1" type="ORF">BT96DRAFT_923663</name>
</gene>
<protein>
    <submittedName>
        <fullName evidence="1">Uncharacterized protein</fullName>
    </submittedName>
</protein>
<dbReference type="EMBL" id="ML769554">
    <property type="protein sequence ID" value="KAE9394229.1"/>
    <property type="molecule type" value="Genomic_DNA"/>
</dbReference>
<evidence type="ECO:0000313" key="2">
    <source>
        <dbReference type="Proteomes" id="UP000799118"/>
    </source>
</evidence>
<dbReference type="AlphaFoldDB" id="A0A6A4H7N4"/>
<keyword evidence="2" id="KW-1185">Reference proteome</keyword>
<evidence type="ECO:0000313" key="1">
    <source>
        <dbReference type="EMBL" id="KAE9394229.1"/>
    </source>
</evidence>
<sequence>LWKHVWGNVRCHIQAKNPLNTQESVVELTTSGNPPSPVFEIFATCCQHRKSRDFEKQFR</sequence>
<feature type="non-terminal residue" evidence="1">
    <location>
        <position position="1"/>
    </location>
</feature>
<proteinExistence type="predicted"/>
<name>A0A6A4H7N4_9AGAR</name>
<reference evidence="1" key="1">
    <citation type="journal article" date="2019" name="Environ. Microbiol.">
        <title>Fungal ecological strategies reflected in gene transcription - a case study of two litter decomposers.</title>
        <authorList>
            <person name="Barbi F."/>
            <person name="Kohler A."/>
            <person name="Barry K."/>
            <person name="Baskaran P."/>
            <person name="Daum C."/>
            <person name="Fauchery L."/>
            <person name="Ihrmark K."/>
            <person name="Kuo A."/>
            <person name="LaButti K."/>
            <person name="Lipzen A."/>
            <person name="Morin E."/>
            <person name="Grigoriev I.V."/>
            <person name="Henrissat B."/>
            <person name="Lindahl B."/>
            <person name="Martin F."/>
        </authorList>
    </citation>
    <scope>NUCLEOTIDE SEQUENCE</scope>
    <source>
        <strain evidence="1">JB14</strain>
    </source>
</reference>
<dbReference type="Proteomes" id="UP000799118">
    <property type="component" value="Unassembled WGS sequence"/>
</dbReference>
<organism evidence="1 2">
    <name type="scientific">Gymnopus androsaceus JB14</name>
    <dbReference type="NCBI Taxonomy" id="1447944"/>
    <lineage>
        <taxon>Eukaryota</taxon>
        <taxon>Fungi</taxon>
        <taxon>Dikarya</taxon>
        <taxon>Basidiomycota</taxon>
        <taxon>Agaricomycotina</taxon>
        <taxon>Agaricomycetes</taxon>
        <taxon>Agaricomycetidae</taxon>
        <taxon>Agaricales</taxon>
        <taxon>Marasmiineae</taxon>
        <taxon>Omphalotaceae</taxon>
        <taxon>Gymnopus</taxon>
    </lineage>
</organism>